<dbReference type="GO" id="GO:0005654">
    <property type="term" value="C:nucleoplasm"/>
    <property type="evidence" value="ECO:0007669"/>
    <property type="project" value="TreeGrafter"/>
</dbReference>
<dbReference type="GO" id="GO:0017053">
    <property type="term" value="C:transcription repressor complex"/>
    <property type="evidence" value="ECO:0007669"/>
    <property type="project" value="InterPro"/>
</dbReference>
<dbReference type="PANTHER" id="PTHR21689:SF2">
    <property type="entry name" value="PROTEIN LIN-9 HOMOLOG"/>
    <property type="match status" value="1"/>
</dbReference>
<dbReference type="EMBL" id="JXXN02006930">
    <property type="protein sequence ID" value="THD19244.1"/>
    <property type="molecule type" value="Genomic_DNA"/>
</dbReference>
<feature type="domain" description="LIN-9 C-terminal" evidence="2">
    <location>
        <begin position="6"/>
        <end position="111"/>
    </location>
</feature>
<proteinExistence type="predicted"/>
<keyword evidence="4" id="KW-1185">Reference proteome</keyword>
<accession>A0A4E0QXX8</accession>
<keyword evidence="1" id="KW-0175">Coiled coil</keyword>
<dbReference type="GO" id="GO:0006357">
    <property type="term" value="P:regulation of transcription by RNA polymerase II"/>
    <property type="evidence" value="ECO:0007669"/>
    <property type="project" value="TreeGrafter"/>
</dbReference>
<protein>
    <submittedName>
        <fullName evidence="3">Protein lin 9</fullName>
    </submittedName>
</protein>
<sequence>MFCTFQTKLSKILEVKKRCVDELQDLNDEAERKISNKTDLSLEFQHTYMTLVVQLERLNRELNQYLAHVLQYANEIAQEHGVAPLEQASDFKQRCDEDSYEIVTRMKSVQDIRKLRGDLCSPHAQRTMHFEQSELVSVHTSKPYAVPLN</sequence>
<evidence type="ECO:0000259" key="2">
    <source>
        <dbReference type="Pfam" id="PF19438"/>
    </source>
</evidence>
<dbReference type="GO" id="GO:0051726">
    <property type="term" value="P:regulation of cell cycle"/>
    <property type="evidence" value="ECO:0007669"/>
    <property type="project" value="TreeGrafter"/>
</dbReference>
<dbReference type="AlphaFoldDB" id="A0A4E0QXX8"/>
<dbReference type="GO" id="GO:0006351">
    <property type="term" value="P:DNA-templated transcription"/>
    <property type="evidence" value="ECO:0007669"/>
    <property type="project" value="InterPro"/>
</dbReference>
<dbReference type="InterPro" id="IPR010561">
    <property type="entry name" value="LIN-9/ALY1"/>
</dbReference>
<dbReference type="PANTHER" id="PTHR21689">
    <property type="entry name" value="LIN-9"/>
    <property type="match status" value="1"/>
</dbReference>
<dbReference type="Pfam" id="PF19438">
    <property type="entry name" value="LIN9_C"/>
    <property type="match status" value="1"/>
</dbReference>
<reference evidence="3" key="1">
    <citation type="submission" date="2019-03" db="EMBL/GenBank/DDBJ databases">
        <title>Improved annotation for the trematode Fasciola hepatica.</title>
        <authorList>
            <person name="Choi Y.-J."/>
            <person name="Martin J."/>
            <person name="Mitreva M."/>
        </authorList>
    </citation>
    <scope>NUCLEOTIDE SEQUENCE [LARGE SCALE GENOMIC DNA]</scope>
</reference>
<comment type="caution">
    <text evidence="3">The sequence shown here is derived from an EMBL/GenBank/DDBJ whole genome shotgun (WGS) entry which is preliminary data.</text>
</comment>
<dbReference type="Proteomes" id="UP000230066">
    <property type="component" value="Unassembled WGS sequence"/>
</dbReference>
<dbReference type="InterPro" id="IPR045831">
    <property type="entry name" value="LIN9_C"/>
</dbReference>
<evidence type="ECO:0000313" key="3">
    <source>
        <dbReference type="EMBL" id="THD19244.1"/>
    </source>
</evidence>
<evidence type="ECO:0000256" key="1">
    <source>
        <dbReference type="SAM" id="Coils"/>
    </source>
</evidence>
<feature type="coiled-coil region" evidence="1">
    <location>
        <begin position="9"/>
        <end position="75"/>
    </location>
</feature>
<gene>
    <name evidence="3" type="ORF">D915_009846</name>
</gene>
<name>A0A4E0QXX8_FASHE</name>
<organism evidence="3 4">
    <name type="scientific">Fasciola hepatica</name>
    <name type="common">Liver fluke</name>
    <dbReference type="NCBI Taxonomy" id="6192"/>
    <lineage>
        <taxon>Eukaryota</taxon>
        <taxon>Metazoa</taxon>
        <taxon>Spiralia</taxon>
        <taxon>Lophotrochozoa</taxon>
        <taxon>Platyhelminthes</taxon>
        <taxon>Trematoda</taxon>
        <taxon>Digenea</taxon>
        <taxon>Plagiorchiida</taxon>
        <taxon>Echinostomata</taxon>
        <taxon>Echinostomatoidea</taxon>
        <taxon>Fasciolidae</taxon>
        <taxon>Fasciola</taxon>
    </lineage>
</organism>
<dbReference type="GO" id="GO:0003677">
    <property type="term" value="F:DNA binding"/>
    <property type="evidence" value="ECO:0007669"/>
    <property type="project" value="TreeGrafter"/>
</dbReference>
<evidence type="ECO:0000313" key="4">
    <source>
        <dbReference type="Proteomes" id="UP000230066"/>
    </source>
</evidence>